<accession>Q22X41</accession>
<feature type="compositionally biased region" description="Polar residues" evidence="1">
    <location>
        <begin position="1144"/>
        <end position="1172"/>
    </location>
</feature>
<dbReference type="InParanoid" id="Q22X41"/>
<dbReference type="Proteomes" id="UP000009168">
    <property type="component" value="Unassembled WGS sequence"/>
</dbReference>
<evidence type="ECO:0000313" key="4">
    <source>
        <dbReference type="EMBL" id="EAR89805.2"/>
    </source>
</evidence>
<dbReference type="InterPro" id="IPR035965">
    <property type="entry name" value="PAS-like_dom_sf"/>
</dbReference>
<evidence type="ECO:0000259" key="3">
    <source>
        <dbReference type="PROSITE" id="PS50112"/>
    </source>
</evidence>
<name>Q22X41_TETTS</name>
<dbReference type="PROSITE" id="PS50112">
    <property type="entry name" value="PAS"/>
    <property type="match status" value="1"/>
</dbReference>
<dbReference type="KEGG" id="tet:TTHERM_00633120"/>
<dbReference type="PANTHER" id="PTHR31600:SF2">
    <property type="entry name" value="GAMETE ENRICHED GENE 10 PROTEIN-RELATED"/>
    <property type="match status" value="1"/>
</dbReference>
<dbReference type="GeneID" id="7826203"/>
<keyword evidence="2 4" id="KW-0812">Transmembrane</keyword>
<feature type="transmembrane region" description="Helical" evidence="2">
    <location>
        <begin position="21"/>
        <end position="44"/>
    </location>
</feature>
<evidence type="ECO:0000256" key="2">
    <source>
        <dbReference type="SAM" id="Phobius"/>
    </source>
</evidence>
<proteinExistence type="predicted"/>
<feature type="transmembrane region" description="Helical" evidence="2">
    <location>
        <begin position="137"/>
        <end position="154"/>
    </location>
</feature>
<feature type="transmembrane region" description="Helical" evidence="2">
    <location>
        <begin position="1407"/>
        <end position="1433"/>
    </location>
</feature>
<feature type="transmembrane region" description="Helical" evidence="2">
    <location>
        <begin position="213"/>
        <end position="232"/>
    </location>
</feature>
<gene>
    <name evidence="4" type="ORF">TTHERM_00633120</name>
</gene>
<feature type="transmembrane region" description="Helical" evidence="2">
    <location>
        <begin position="1500"/>
        <end position="1523"/>
    </location>
</feature>
<evidence type="ECO:0000256" key="1">
    <source>
        <dbReference type="SAM" id="MobiDB-lite"/>
    </source>
</evidence>
<organism evidence="4 5">
    <name type="scientific">Tetrahymena thermophila (strain SB210)</name>
    <dbReference type="NCBI Taxonomy" id="312017"/>
    <lineage>
        <taxon>Eukaryota</taxon>
        <taxon>Sar</taxon>
        <taxon>Alveolata</taxon>
        <taxon>Ciliophora</taxon>
        <taxon>Intramacronucleata</taxon>
        <taxon>Oligohymenophorea</taxon>
        <taxon>Hymenostomatida</taxon>
        <taxon>Tetrahymenina</taxon>
        <taxon>Tetrahymenidae</taxon>
        <taxon>Tetrahymena</taxon>
    </lineage>
</organism>
<dbReference type="InterPro" id="IPR052994">
    <property type="entry name" value="Tiny_macrocysts_regulators"/>
</dbReference>
<feature type="transmembrane region" description="Helical" evidence="2">
    <location>
        <begin position="268"/>
        <end position="287"/>
    </location>
</feature>
<dbReference type="OrthoDB" id="303417at2759"/>
<dbReference type="RefSeq" id="XP_001010050.2">
    <property type="nucleotide sequence ID" value="XM_001010050.2"/>
</dbReference>
<dbReference type="InterPro" id="IPR000014">
    <property type="entry name" value="PAS"/>
</dbReference>
<sequence>MKNLKQDLKQYYIQHFSRQQTIYLRGQILSLLLIIISNVQSISIQLTSNLLDFLETNNISQTQDVSAVNNYAQITHYFRIYPLLNSIFSKCSEHQILYAFIIFATSLNTYIIINQVLRFFLFKYQLIDTNFAKFSDVINSFILKIYVYIFYFPFNTASFKIMFDSSLSSAEVGLAAYCLILTLFISLMQNLHDFSFSFVLEDYMASIDTHSKQLELLLNLILVILFSCTNNINQNVIAAFHMIFVLSKISLQLYELVYYDNLIIQTNLLFKFLHIFNSITFCLSYNLPHIFNGTQLLFIMLTLVPFSYILARFLLFHRISSLSLKQPAYSSLQQINLHIRTAYFMVKHLDMHDYSDLKRSVLYESIYENHYDTCTRNDCFCEQMQREKGFSWEELQGYKYRDKFIGLYFTQMYSEYLNQVQKSRSLKKREYNYVCFNYLTFLIEVVNVPTSALVEVVQIENQQKKQSSIKDQMIFQSIYDHGEKIFYNFFHNPTIYNQKLQLNKVIEFDQLFLSTQKNLKNCLLFLREMLFTLCQEYVDIIKLNKQVCKISKLKLETYLSIKKMYHYHPYSKRCQQLAYIYSESLDLSKRKPNHYQKQAILMRRKFANGYGNFDSNIQIFSQDACVVYISLLQPIGIIKNASFTTRQIFGYTPSELINKNCNILIPDQLKQIHDNILNKFVTSGQLNGINAGQLQVFGIKQNGFAIPLNMRLKLDQTQANDFGASAFFTYQNNQSSEFIIFSTGGKLCNMTRKIYYQLFSKIIPENTLKQSQKLDLFKVLPILDVYLQQLLSKDQNLSLEHNSILISPQNEKSYKIMTFSNNSTFSSINDFFSLAQRLNSHDYKFYSISFRVGKLQTSYKNFALGFVQIERLQLMRHKSDIKEHLRSLSKEIEKIRQYFEVEQDFQNQNSTNINELMQQQPPKMLNSLDFLIHKSQNNDIKTKVKHQKQSQIQRHSFVSHKSIFNNKENQQNNENNGSDENHNDAINVTKLTESNQNEITMAQYQNTNRKLINNLQEKLHINVDIKSDQSFDQNLNAISTPIMSTKHQHNFPLFETKGLMSNEAIFEAQEQEEIQIGHSDLFEYIFNSKSDQGDSIQDSQQIQELNEIQNSKEQKNILSNQIIPNHIEHIFINNVKNNRIKQDQQTLSNTPQEQNSEFWKSQQHTNKQSKTMIGTKKESNHQFNQASSVSSGMSEYHTLKSILLTAVSRNHQSKTMKLLYLTGFFKISVLIIFVSVLYILQYNEFQHTKVLNSNLVKGYEIMNSFISIIAHTEYIKMYNNQIIENKLTAQEYLVVKDQPLVLQQQFKNSVVDFENQDQNTLYGKYLRTEYQSIIVFNQRNISSTLVLKKIYSLVAMAQNLYMYSQKMTEVFLRYIHYNQKDILHTFQDIADLQVEEMNDQINTMNQFLITQIVLLEIFTFLMAFQVIPIYYYIQYKKEQILKLFCTFQPNLLKERISQCEYFINQDILQGHASQVVVNKENNQMKKRTTSSTNDLQKMNIALIFLASLLFGFFSLYPITNFVITDNFISKFQYSSNELGQIYSFRGKAPIILAFNFLRQTATYEQRPQNLLNGLDQQLDDTYSYIQTTTNKIITLLKDESNQNNIYDKALHQEIVETTMNDNICQPLQKYSSTYIDEQNQIDLSDCSTILNGIWNNGYLLGLQSMISILLDFKQMYQVSQTTENFISSLASLYKKDNGAQFIKMYQYIRLVPLMIGNFIISEANRYYDQYTNYLLGIFIFVLILASITFLILWNKYYNYLANHIYETRQIYGLFSYEFIHENPFISNYVKKEYSL</sequence>
<dbReference type="PANTHER" id="PTHR31600">
    <property type="entry name" value="TINY MACROCYSTS PROTEIN B-RELATED"/>
    <property type="match status" value="1"/>
</dbReference>
<protein>
    <submittedName>
        <fullName evidence="4">Transmembrane protein, putative</fullName>
    </submittedName>
</protein>
<feature type="transmembrane region" description="Helical" evidence="2">
    <location>
        <begin position="174"/>
        <end position="192"/>
    </location>
</feature>
<feature type="domain" description="PAS" evidence="3">
    <location>
        <begin position="636"/>
        <end position="684"/>
    </location>
</feature>
<dbReference type="HOGENOM" id="CLU_251206_0_0_1"/>
<keyword evidence="5" id="KW-1185">Reference proteome</keyword>
<reference evidence="5" key="1">
    <citation type="journal article" date="2006" name="PLoS Biol.">
        <title>Macronuclear genome sequence of the ciliate Tetrahymena thermophila, a model eukaryote.</title>
        <authorList>
            <person name="Eisen J.A."/>
            <person name="Coyne R.S."/>
            <person name="Wu M."/>
            <person name="Wu D."/>
            <person name="Thiagarajan M."/>
            <person name="Wortman J.R."/>
            <person name="Badger J.H."/>
            <person name="Ren Q."/>
            <person name="Amedeo P."/>
            <person name="Jones K.M."/>
            <person name="Tallon L.J."/>
            <person name="Delcher A.L."/>
            <person name="Salzberg S.L."/>
            <person name="Silva J.C."/>
            <person name="Haas B.J."/>
            <person name="Majoros W.H."/>
            <person name="Farzad M."/>
            <person name="Carlton J.M."/>
            <person name="Smith R.K. Jr."/>
            <person name="Garg J."/>
            <person name="Pearlman R.E."/>
            <person name="Karrer K.M."/>
            <person name="Sun L."/>
            <person name="Manning G."/>
            <person name="Elde N.C."/>
            <person name="Turkewitz A.P."/>
            <person name="Asai D.J."/>
            <person name="Wilkes D.E."/>
            <person name="Wang Y."/>
            <person name="Cai H."/>
            <person name="Collins K."/>
            <person name="Stewart B.A."/>
            <person name="Lee S.R."/>
            <person name="Wilamowska K."/>
            <person name="Weinberg Z."/>
            <person name="Ruzzo W.L."/>
            <person name="Wloga D."/>
            <person name="Gaertig J."/>
            <person name="Frankel J."/>
            <person name="Tsao C.-C."/>
            <person name="Gorovsky M.A."/>
            <person name="Keeling P.J."/>
            <person name="Waller R.F."/>
            <person name="Patron N.J."/>
            <person name="Cherry J.M."/>
            <person name="Stover N.A."/>
            <person name="Krieger C.J."/>
            <person name="del Toro C."/>
            <person name="Ryder H.F."/>
            <person name="Williamson S.C."/>
            <person name="Barbeau R.A."/>
            <person name="Hamilton E.P."/>
            <person name="Orias E."/>
        </authorList>
    </citation>
    <scope>NUCLEOTIDE SEQUENCE [LARGE SCALE GENOMIC DNA]</scope>
    <source>
        <strain evidence="5">SB210</strain>
    </source>
</reference>
<dbReference type="SUPFAM" id="SSF55785">
    <property type="entry name" value="PYP-like sensor domain (PAS domain)"/>
    <property type="match status" value="1"/>
</dbReference>
<feature type="transmembrane region" description="Helical" evidence="2">
    <location>
        <begin position="1733"/>
        <end position="1753"/>
    </location>
</feature>
<dbReference type="EMBL" id="GG662809">
    <property type="protein sequence ID" value="EAR89805.2"/>
    <property type="molecule type" value="Genomic_DNA"/>
</dbReference>
<feature type="region of interest" description="Disordered" evidence="1">
    <location>
        <begin position="1144"/>
        <end position="1189"/>
    </location>
</feature>
<feature type="transmembrane region" description="Helical" evidence="2">
    <location>
        <begin position="96"/>
        <end position="117"/>
    </location>
</feature>
<dbReference type="Gene3D" id="3.30.450.20">
    <property type="entry name" value="PAS domain"/>
    <property type="match status" value="1"/>
</dbReference>
<feature type="transmembrane region" description="Helical" evidence="2">
    <location>
        <begin position="1218"/>
        <end position="1240"/>
    </location>
</feature>
<feature type="transmembrane region" description="Helical" evidence="2">
    <location>
        <begin position="293"/>
        <end position="315"/>
    </location>
</feature>
<evidence type="ECO:0000313" key="5">
    <source>
        <dbReference type="Proteomes" id="UP000009168"/>
    </source>
</evidence>
<keyword evidence="2" id="KW-1133">Transmembrane helix</keyword>
<keyword evidence="2" id="KW-0472">Membrane</keyword>